<dbReference type="Pfam" id="PF13560">
    <property type="entry name" value="HTH_31"/>
    <property type="match status" value="1"/>
</dbReference>
<sequence>MTEATDLAAFLRARRGELRPRDVGLPETARRRTPGLRRQEVALLAGISVEYYVRMEQARGPRPSAQVLGALARALMLTGDERDYLYRTAGHRTPETVGPNRVVSSAVRTVLDSMVPLPAYIVDAGYEVLAWNRCAVPFIGDLATMPGAERNMVRWIFRQAADDPRWDDAETLSFARSTVADLRATYARYPGNPSVTGLVTELLGTSPRFAQLWAAQDVAVRRTHRKQVPHPEFGVLDFECQVLDIPDTDQRIIVYCAAPGTSTGEAFRRIAEATERTAAR</sequence>
<reference evidence="2 3" key="1">
    <citation type="submission" date="2024-06" db="EMBL/GenBank/DDBJ databases">
        <title>The Natural Products Discovery Center: Release of the First 8490 Sequenced Strains for Exploring Actinobacteria Biosynthetic Diversity.</title>
        <authorList>
            <person name="Kalkreuter E."/>
            <person name="Kautsar S.A."/>
            <person name="Yang D."/>
            <person name="Bader C.D."/>
            <person name="Teijaro C.N."/>
            <person name="Fluegel L."/>
            <person name="Davis C.M."/>
            <person name="Simpson J.R."/>
            <person name="Lauterbach L."/>
            <person name="Steele A.D."/>
            <person name="Gui C."/>
            <person name="Meng S."/>
            <person name="Li G."/>
            <person name="Viehrig K."/>
            <person name="Ye F."/>
            <person name="Su P."/>
            <person name="Kiefer A.F."/>
            <person name="Nichols A."/>
            <person name="Cepeda A.J."/>
            <person name="Yan W."/>
            <person name="Fan B."/>
            <person name="Jiang Y."/>
            <person name="Adhikari A."/>
            <person name="Zheng C.-J."/>
            <person name="Schuster L."/>
            <person name="Cowan T.M."/>
            <person name="Smanski M.J."/>
            <person name="Chevrette M.G."/>
            <person name="De Carvalho L.P.S."/>
            <person name="Shen B."/>
        </authorList>
    </citation>
    <scope>NUCLEOTIDE SEQUENCE [LARGE SCALE GENOMIC DNA]</scope>
    <source>
        <strain evidence="2 3">NPDC050671</strain>
    </source>
</reference>
<gene>
    <name evidence="2" type="ORF">AB0H72_29910</name>
</gene>
<name>A0ABV3FGW6_9NOCA</name>
<organism evidence="2 3">
    <name type="scientific">Nocardia fusca</name>
    <dbReference type="NCBI Taxonomy" id="941183"/>
    <lineage>
        <taxon>Bacteria</taxon>
        <taxon>Bacillati</taxon>
        <taxon>Actinomycetota</taxon>
        <taxon>Actinomycetes</taxon>
        <taxon>Mycobacteriales</taxon>
        <taxon>Nocardiaceae</taxon>
        <taxon>Nocardia</taxon>
    </lineage>
</organism>
<dbReference type="PANTHER" id="PTHR35010">
    <property type="entry name" value="BLL4672 PROTEIN-RELATED"/>
    <property type="match status" value="1"/>
</dbReference>
<dbReference type="PROSITE" id="PS50943">
    <property type="entry name" value="HTH_CROC1"/>
    <property type="match status" value="1"/>
</dbReference>
<dbReference type="SUPFAM" id="SSF47413">
    <property type="entry name" value="lambda repressor-like DNA-binding domains"/>
    <property type="match status" value="1"/>
</dbReference>
<feature type="domain" description="HTH cro/C1-type" evidence="1">
    <location>
        <begin position="35"/>
        <end position="82"/>
    </location>
</feature>
<dbReference type="EMBL" id="JBFAIH010000023">
    <property type="protein sequence ID" value="MEV0366917.1"/>
    <property type="molecule type" value="Genomic_DNA"/>
</dbReference>
<dbReference type="Gene3D" id="1.10.260.40">
    <property type="entry name" value="lambda repressor-like DNA-binding domains"/>
    <property type="match status" value="1"/>
</dbReference>
<dbReference type="SMART" id="SM00530">
    <property type="entry name" value="HTH_XRE"/>
    <property type="match status" value="1"/>
</dbReference>
<dbReference type="Gene3D" id="3.30.450.180">
    <property type="match status" value="1"/>
</dbReference>
<dbReference type="InterPro" id="IPR001387">
    <property type="entry name" value="Cro/C1-type_HTH"/>
</dbReference>
<protein>
    <submittedName>
        <fullName evidence="2">Helix-turn-helix transcriptional regulator</fullName>
    </submittedName>
</protein>
<comment type="caution">
    <text evidence="2">The sequence shown here is derived from an EMBL/GenBank/DDBJ whole genome shotgun (WGS) entry which is preliminary data.</text>
</comment>
<dbReference type="Pfam" id="PF17765">
    <property type="entry name" value="MLTR_LBD"/>
    <property type="match status" value="1"/>
</dbReference>
<evidence type="ECO:0000313" key="3">
    <source>
        <dbReference type="Proteomes" id="UP001551658"/>
    </source>
</evidence>
<dbReference type="RefSeq" id="WP_357985687.1">
    <property type="nucleotide sequence ID" value="NZ_JBFAIH010000023.1"/>
</dbReference>
<dbReference type="CDD" id="cd00093">
    <property type="entry name" value="HTH_XRE"/>
    <property type="match status" value="1"/>
</dbReference>
<accession>A0ABV3FGW6</accession>
<evidence type="ECO:0000259" key="1">
    <source>
        <dbReference type="PROSITE" id="PS50943"/>
    </source>
</evidence>
<proteinExistence type="predicted"/>
<dbReference type="PANTHER" id="PTHR35010:SF2">
    <property type="entry name" value="BLL4672 PROTEIN"/>
    <property type="match status" value="1"/>
</dbReference>
<dbReference type="InterPro" id="IPR041413">
    <property type="entry name" value="MLTR_LBD"/>
</dbReference>
<dbReference type="InterPro" id="IPR010982">
    <property type="entry name" value="Lambda_DNA-bd_dom_sf"/>
</dbReference>
<dbReference type="Proteomes" id="UP001551658">
    <property type="component" value="Unassembled WGS sequence"/>
</dbReference>
<keyword evidence="3" id="KW-1185">Reference proteome</keyword>
<evidence type="ECO:0000313" key="2">
    <source>
        <dbReference type="EMBL" id="MEV0366917.1"/>
    </source>
</evidence>